<evidence type="ECO:0000256" key="2">
    <source>
        <dbReference type="ARBA" id="ARBA00022475"/>
    </source>
</evidence>
<proteinExistence type="evidence at transcript level"/>
<evidence type="ECO:0000256" key="10">
    <source>
        <dbReference type="ARBA" id="ARBA00038679"/>
    </source>
</evidence>
<gene>
    <name evidence="12" type="primary">OR67c</name>
</gene>
<feature type="transmembrane region" description="Helical" evidence="11">
    <location>
        <begin position="137"/>
        <end position="158"/>
    </location>
</feature>
<keyword evidence="8 11" id="KW-0675">Receptor</keyword>
<dbReference type="GO" id="GO:0007165">
    <property type="term" value="P:signal transduction"/>
    <property type="evidence" value="ECO:0007669"/>
    <property type="project" value="UniProtKB-KW"/>
</dbReference>
<keyword evidence="3 11" id="KW-0716">Sensory transduction</keyword>
<feature type="transmembrane region" description="Helical" evidence="11">
    <location>
        <begin position="47"/>
        <end position="69"/>
    </location>
</feature>
<comment type="caution">
    <text evidence="11">Lacks conserved residue(s) required for the propagation of feature annotation.</text>
</comment>
<dbReference type="GO" id="GO:0005549">
    <property type="term" value="F:odorant binding"/>
    <property type="evidence" value="ECO:0007669"/>
    <property type="project" value="InterPro"/>
</dbReference>
<comment type="similarity">
    <text evidence="11">Belongs to the insect chemoreceptor superfamily. Heteromeric odorant receptor channel (TC 1.A.69) family.</text>
</comment>
<dbReference type="AlphaFoldDB" id="A0A9E8III2"/>
<accession>A0A9E8III2</accession>
<reference evidence="12" key="1">
    <citation type="journal article" date="2022" name="Int. J. Mol. Sci.">
        <title>Identification of Candidate Chemosensory Gene Families by Head Transcriptomes Analysis in the Mexican Fruit Fly, Anastrepha ludens Loew (Diptera: Tephritidae).</title>
        <authorList>
            <person name="Segura-Leon O.L."/>
            <person name="Torres-Huerta B."/>
            <person name="Estrada-Perez A.R."/>
            <person name="Cibrian-Tovar J."/>
            <person name="Hernandez-Hernandez F.C."/>
            <person name="Cruz-Jaramillo J.L."/>
            <person name="Meza-Hernandez J.S."/>
            <person name="Sanchez-Galicia F."/>
        </authorList>
    </citation>
    <scope>NUCLEOTIDE SEQUENCE</scope>
</reference>
<dbReference type="Pfam" id="PF02949">
    <property type="entry name" value="7tm_6"/>
    <property type="match status" value="1"/>
</dbReference>
<evidence type="ECO:0000256" key="4">
    <source>
        <dbReference type="ARBA" id="ARBA00022692"/>
    </source>
</evidence>
<evidence type="ECO:0000256" key="9">
    <source>
        <dbReference type="ARBA" id="ARBA00023224"/>
    </source>
</evidence>
<evidence type="ECO:0000256" key="11">
    <source>
        <dbReference type="RuleBase" id="RU351113"/>
    </source>
</evidence>
<keyword evidence="9 11" id="KW-0807">Transducer</keyword>
<dbReference type="GO" id="GO:0004984">
    <property type="term" value="F:olfactory receptor activity"/>
    <property type="evidence" value="ECO:0007669"/>
    <property type="project" value="InterPro"/>
</dbReference>
<keyword evidence="6 11" id="KW-1133">Transmembrane helix</keyword>
<sequence>MSGAFKSEEPAATVQDFVKIPLYLISLNGVKLFKWTPNEPTTRKQKILFRIFCMMVSFNVVSMTLFFLFDELESALDYTAFIIYWGYMLNSLMKGGTLWLGRHELESIVKGLLARHPKTAKERQAYRVARHFKKIRIYNMYLALWDLATASFFNLHPITTSIIEYLWREDKEQEFNYRFPFIMWYYFDEERPIPYFITYFIQCCGSLYSSFLFLGGDLLLITLVHLVNMHFEYLGKYIEEFQPTGTDEDMKMLGPVLSYHREILGYSEKIDSAFSISILLNYIGSCVVLCLIGLQLVTGTEFVSILKFFAFLIATMVHVYFISYFGNNLIDLSLGISKAFYNHPWYNANYKYMRMLVLPIARAQRYAHLTACQFFEISMDSFKSLCTTSYQFFTLLRTSLEDEEG</sequence>
<name>A0A9E8III2_9MUSC</name>
<dbReference type="InterPro" id="IPR004117">
    <property type="entry name" value="7tm6_olfct_rcpt"/>
</dbReference>
<keyword evidence="4 11" id="KW-0812">Transmembrane</keyword>
<comment type="subunit">
    <text evidence="10">Interacts with Orco. Complexes exist early in the endomembrane system in olfactory sensory neurons (OSNs), coupling these complexes to the conserved ciliary trafficking pathway.</text>
</comment>
<dbReference type="EMBL" id="ON419999">
    <property type="protein sequence ID" value="UZH23370.1"/>
    <property type="molecule type" value="mRNA"/>
</dbReference>
<dbReference type="GO" id="GO:0005886">
    <property type="term" value="C:plasma membrane"/>
    <property type="evidence" value="ECO:0007669"/>
    <property type="project" value="UniProtKB-SubCell"/>
</dbReference>
<feature type="transmembrane region" description="Helical" evidence="11">
    <location>
        <begin position="304"/>
        <end position="325"/>
    </location>
</feature>
<feature type="transmembrane region" description="Helical" evidence="11">
    <location>
        <begin position="193"/>
        <end position="226"/>
    </location>
</feature>
<dbReference type="PANTHER" id="PTHR21137:SF44">
    <property type="entry name" value="ODORANT RECEPTOR 13A-RELATED"/>
    <property type="match status" value="1"/>
</dbReference>
<evidence type="ECO:0000313" key="12">
    <source>
        <dbReference type="EMBL" id="UZH23370.1"/>
    </source>
</evidence>
<feature type="transmembrane region" description="Helical" evidence="11">
    <location>
        <begin position="279"/>
        <end position="298"/>
    </location>
</feature>
<evidence type="ECO:0000256" key="3">
    <source>
        <dbReference type="ARBA" id="ARBA00022606"/>
    </source>
</evidence>
<organism evidence="12">
    <name type="scientific">Anastrepha ludens</name>
    <name type="common">Mexican fruit fly</name>
    <dbReference type="NCBI Taxonomy" id="28586"/>
    <lineage>
        <taxon>Eukaryota</taxon>
        <taxon>Metazoa</taxon>
        <taxon>Ecdysozoa</taxon>
        <taxon>Arthropoda</taxon>
        <taxon>Hexapoda</taxon>
        <taxon>Insecta</taxon>
        <taxon>Pterygota</taxon>
        <taxon>Neoptera</taxon>
        <taxon>Endopterygota</taxon>
        <taxon>Diptera</taxon>
        <taxon>Brachycera</taxon>
        <taxon>Muscomorpha</taxon>
        <taxon>Tephritoidea</taxon>
        <taxon>Tephritidae</taxon>
        <taxon>Anastrepha</taxon>
    </lineage>
</organism>
<feature type="transmembrane region" description="Helical" evidence="11">
    <location>
        <begin position="75"/>
        <end position="93"/>
    </location>
</feature>
<evidence type="ECO:0000256" key="5">
    <source>
        <dbReference type="ARBA" id="ARBA00022725"/>
    </source>
</evidence>
<keyword evidence="2" id="KW-1003">Cell membrane</keyword>
<evidence type="ECO:0000256" key="8">
    <source>
        <dbReference type="ARBA" id="ARBA00023170"/>
    </source>
</evidence>
<evidence type="ECO:0000256" key="6">
    <source>
        <dbReference type="ARBA" id="ARBA00022989"/>
    </source>
</evidence>
<comment type="subcellular location">
    <subcellularLocation>
        <location evidence="1 11">Cell membrane</location>
        <topology evidence="1 11">Multi-pass membrane protein</topology>
    </subcellularLocation>
</comment>
<evidence type="ECO:0000256" key="7">
    <source>
        <dbReference type="ARBA" id="ARBA00023136"/>
    </source>
</evidence>
<keyword evidence="5 11" id="KW-0552">Olfaction</keyword>
<evidence type="ECO:0000256" key="1">
    <source>
        <dbReference type="ARBA" id="ARBA00004651"/>
    </source>
</evidence>
<reference evidence="12" key="2">
    <citation type="submission" date="2022-05" db="EMBL/GenBank/DDBJ databases">
        <authorList>
            <person name="Segura Leon O.L."/>
            <person name="Torres Huerta B."/>
            <person name="Meza Hernandez S.J."/>
        </authorList>
    </citation>
    <scope>NUCLEOTIDE SEQUENCE</scope>
</reference>
<protein>
    <recommendedName>
        <fullName evidence="11">Odorant receptor</fullName>
    </recommendedName>
</protein>
<keyword evidence="7 11" id="KW-0472">Membrane</keyword>
<dbReference type="PANTHER" id="PTHR21137">
    <property type="entry name" value="ODORANT RECEPTOR"/>
    <property type="match status" value="1"/>
</dbReference>